<evidence type="ECO:0000256" key="1">
    <source>
        <dbReference type="ARBA" id="ARBA00022737"/>
    </source>
</evidence>
<dbReference type="InterPro" id="IPR016024">
    <property type="entry name" value="ARM-type_fold"/>
</dbReference>
<evidence type="ECO:0000313" key="6">
    <source>
        <dbReference type="EMBL" id="CAA2934528.1"/>
    </source>
</evidence>
<feature type="domain" description="PUM-HD" evidence="5">
    <location>
        <begin position="72"/>
        <end position="236"/>
    </location>
</feature>
<dbReference type="GO" id="GO:0003729">
    <property type="term" value="F:mRNA binding"/>
    <property type="evidence" value="ECO:0007669"/>
    <property type="project" value="TreeGrafter"/>
</dbReference>
<dbReference type="GO" id="GO:0005737">
    <property type="term" value="C:cytoplasm"/>
    <property type="evidence" value="ECO:0007669"/>
    <property type="project" value="TreeGrafter"/>
</dbReference>
<proteinExistence type="predicted"/>
<keyword evidence="1" id="KW-0677">Repeat</keyword>
<dbReference type="Proteomes" id="UP000594638">
    <property type="component" value="Unassembled WGS sequence"/>
</dbReference>
<dbReference type="EMBL" id="CACTIH010000016">
    <property type="protein sequence ID" value="CAA2934528.1"/>
    <property type="molecule type" value="Genomic_DNA"/>
</dbReference>
<dbReference type="SUPFAM" id="SSF48371">
    <property type="entry name" value="ARM repeat"/>
    <property type="match status" value="1"/>
</dbReference>
<evidence type="ECO:0000256" key="2">
    <source>
        <dbReference type="ARBA" id="ARBA00022845"/>
    </source>
</evidence>
<dbReference type="PANTHER" id="PTHR12537:SF187">
    <property type="entry name" value="OS04G0276200 PROTEIN"/>
    <property type="match status" value="1"/>
</dbReference>
<dbReference type="Gene3D" id="1.25.10.10">
    <property type="entry name" value="Leucine-rich Repeat Variant"/>
    <property type="match status" value="1"/>
</dbReference>
<dbReference type="PROSITE" id="PS50302">
    <property type="entry name" value="PUM"/>
    <property type="match status" value="1"/>
</dbReference>
<dbReference type="Pfam" id="PF00806">
    <property type="entry name" value="PUF"/>
    <property type="match status" value="1"/>
</dbReference>
<dbReference type="InterPro" id="IPR033133">
    <property type="entry name" value="PUM-HD"/>
</dbReference>
<accession>A0A8S0PB43</accession>
<name>A0A8S0PB43_OLEEU</name>
<dbReference type="InterPro" id="IPR012940">
    <property type="entry name" value="NABP"/>
</dbReference>
<dbReference type="GO" id="GO:0006417">
    <property type="term" value="P:regulation of translation"/>
    <property type="evidence" value="ECO:0007669"/>
    <property type="project" value="UniProtKB-KW"/>
</dbReference>
<keyword evidence="2" id="KW-0810">Translation regulation</keyword>
<dbReference type="Gramene" id="OE9A021469T1">
    <property type="protein sequence ID" value="OE9A021469C1"/>
    <property type="gene ID" value="OE9A021469"/>
</dbReference>
<gene>
    <name evidence="6" type="ORF">OLEA9_A021469</name>
</gene>
<keyword evidence="7" id="KW-1185">Reference proteome</keyword>
<evidence type="ECO:0000259" key="5">
    <source>
        <dbReference type="PROSITE" id="PS50303"/>
    </source>
</evidence>
<evidence type="ECO:0000256" key="4">
    <source>
        <dbReference type="PROSITE-ProRule" id="PRU00317"/>
    </source>
</evidence>
<protein>
    <submittedName>
        <fullName evidence="6">Pumilio homolog 1-like</fullName>
    </submittedName>
</protein>
<organism evidence="6 7">
    <name type="scientific">Olea europaea subsp. europaea</name>
    <dbReference type="NCBI Taxonomy" id="158383"/>
    <lineage>
        <taxon>Eukaryota</taxon>
        <taxon>Viridiplantae</taxon>
        <taxon>Streptophyta</taxon>
        <taxon>Embryophyta</taxon>
        <taxon>Tracheophyta</taxon>
        <taxon>Spermatophyta</taxon>
        <taxon>Magnoliopsida</taxon>
        <taxon>eudicotyledons</taxon>
        <taxon>Gunneridae</taxon>
        <taxon>Pentapetalae</taxon>
        <taxon>asterids</taxon>
        <taxon>lamiids</taxon>
        <taxon>Lamiales</taxon>
        <taxon>Oleaceae</taxon>
        <taxon>Oleeae</taxon>
        <taxon>Olea</taxon>
    </lineage>
</organism>
<dbReference type="InterPro" id="IPR011989">
    <property type="entry name" value="ARM-like"/>
</dbReference>
<dbReference type="Pfam" id="PF07990">
    <property type="entry name" value="NABP"/>
    <property type="match status" value="1"/>
</dbReference>
<dbReference type="AlphaFoldDB" id="A0A8S0PB43"/>
<dbReference type="OrthoDB" id="668540at2759"/>
<feature type="repeat" description="Pumilio" evidence="4">
    <location>
        <begin position="181"/>
        <end position="217"/>
    </location>
</feature>
<dbReference type="PROSITE" id="PS50303">
    <property type="entry name" value="PUM_HD"/>
    <property type="match status" value="1"/>
</dbReference>
<comment type="caution">
    <text evidence="6">The sequence shown here is derived from an EMBL/GenBank/DDBJ whole genome shotgun (WGS) entry which is preliminary data.</text>
</comment>
<sequence length="236" mass="26760">MELLGLQKPHLEPLLQKSQYGLAFGKTSNLNHGFFGNLAFSPGISYLGSPIRDPVIPNLPFESISPVVHGEQITHFSSGLRNIPGSFMECNLEESFASSLLYEFKSNKTKFFELREIAGHVAEFMYIIQEMTFDFILPTFKNLQKFILKLFFAVWSGMEIGLSNNNLKTGSAQEKNMVFHEIMPHRLSLMTDVFGNYVIQKATEVIELDQQTRIVVELDGHVMLCVRDQNGNHVIL</sequence>
<dbReference type="PANTHER" id="PTHR12537">
    <property type="entry name" value="RNA BINDING PROTEIN PUMILIO-RELATED"/>
    <property type="match status" value="1"/>
</dbReference>
<evidence type="ECO:0000256" key="3">
    <source>
        <dbReference type="ARBA" id="ARBA00022884"/>
    </source>
</evidence>
<evidence type="ECO:0000313" key="7">
    <source>
        <dbReference type="Proteomes" id="UP000594638"/>
    </source>
</evidence>
<reference evidence="6 7" key="1">
    <citation type="submission" date="2019-12" db="EMBL/GenBank/DDBJ databases">
        <authorList>
            <person name="Alioto T."/>
            <person name="Alioto T."/>
            <person name="Gomez Garrido J."/>
        </authorList>
    </citation>
    <scope>NUCLEOTIDE SEQUENCE [LARGE SCALE GENOMIC DNA]</scope>
</reference>
<keyword evidence="3" id="KW-0694">RNA-binding</keyword>
<dbReference type="InterPro" id="IPR001313">
    <property type="entry name" value="Pumilio_RNA-bd_rpt"/>
</dbReference>